<gene>
    <name evidence="1" type="ORF">H5410_026846</name>
</gene>
<name>A0A9J5YY80_SOLCO</name>
<dbReference type="OrthoDB" id="1930966at2759"/>
<dbReference type="AlphaFoldDB" id="A0A9J5YY80"/>
<organism evidence="1 2">
    <name type="scientific">Solanum commersonii</name>
    <name type="common">Commerson's wild potato</name>
    <name type="synonym">Commerson's nightshade</name>
    <dbReference type="NCBI Taxonomy" id="4109"/>
    <lineage>
        <taxon>Eukaryota</taxon>
        <taxon>Viridiplantae</taxon>
        <taxon>Streptophyta</taxon>
        <taxon>Embryophyta</taxon>
        <taxon>Tracheophyta</taxon>
        <taxon>Spermatophyta</taxon>
        <taxon>Magnoliopsida</taxon>
        <taxon>eudicotyledons</taxon>
        <taxon>Gunneridae</taxon>
        <taxon>Pentapetalae</taxon>
        <taxon>asterids</taxon>
        <taxon>lamiids</taxon>
        <taxon>Solanales</taxon>
        <taxon>Solanaceae</taxon>
        <taxon>Solanoideae</taxon>
        <taxon>Solaneae</taxon>
        <taxon>Solanum</taxon>
    </lineage>
</organism>
<reference evidence="1 2" key="1">
    <citation type="submission" date="2020-09" db="EMBL/GenBank/DDBJ databases">
        <title>De no assembly of potato wild relative species, Solanum commersonii.</title>
        <authorList>
            <person name="Cho K."/>
        </authorList>
    </citation>
    <scope>NUCLEOTIDE SEQUENCE [LARGE SCALE GENOMIC DNA]</scope>
    <source>
        <strain evidence="1">LZ3.2</strain>
        <tissue evidence="1">Leaf</tissue>
    </source>
</reference>
<sequence length="163" mass="18633">MEGEEVEHSTEGTLVVYGIDSKEILPLAIQNELGENLMQKEEIMDEIDIWIFIDETMEYDVVRDEDQMLAVKVSNRGIGIDVLISMVYAKCTQGERLQLWESLSELSMAVNVPWLIGGYFNVIHNENEKLAGRPVTEAEVRDFNHCLNVCNLEDQEFKGSKYT</sequence>
<dbReference type="SUPFAM" id="SSF56219">
    <property type="entry name" value="DNase I-like"/>
    <property type="match status" value="1"/>
</dbReference>
<dbReference type="EMBL" id="JACXVP010000005">
    <property type="protein sequence ID" value="KAG5605354.1"/>
    <property type="molecule type" value="Genomic_DNA"/>
</dbReference>
<dbReference type="Proteomes" id="UP000824120">
    <property type="component" value="Chromosome 5"/>
</dbReference>
<protein>
    <submittedName>
        <fullName evidence="1">Uncharacterized protein</fullName>
    </submittedName>
</protein>
<keyword evidence="2" id="KW-1185">Reference proteome</keyword>
<dbReference type="InterPro" id="IPR036691">
    <property type="entry name" value="Endo/exonu/phosph_ase_sf"/>
</dbReference>
<proteinExistence type="predicted"/>
<comment type="caution">
    <text evidence="1">The sequence shown here is derived from an EMBL/GenBank/DDBJ whole genome shotgun (WGS) entry which is preliminary data.</text>
</comment>
<evidence type="ECO:0000313" key="1">
    <source>
        <dbReference type="EMBL" id="KAG5605354.1"/>
    </source>
</evidence>
<dbReference type="Gene3D" id="3.60.10.10">
    <property type="entry name" value="Endonuclease/exonuclease/phosphatase"/>
    <property type="match status" value="1"/>
</dbReference>
<accession>A0A9J5YY80</accession>
<evidence type="ECO:0000313" key="2">
    <source>
        <dbReference type="Proteomes" id="UP000824120"/>
    </source>
</evidence>